<feature type="domain" description="Ig-like" evidence="16">
    <location>
        <begin position="844"/>
        <end position="912"/>
    </location>
</feature>
<feature type="domain" description="Fibronectin type-III" evidence="17">
    <location>
        <begin position="732"/>
        <end position="831"/>
    </location>
</feature>
<dbReference type="SUPFAM" id="SSF48726">
    <property type="entry name" value="Immunoglobulin"/>
    <property type="match status" value="6"/>
</dbReference>
<feature type="domain" description="Ig-like" evidence="16">
    <location>
        <begin position="1830"/>
        <end position="1916"/>
    </location>
</feature>
<evidence type="ECO:0000256" key="9">
    <source>
        <dbReference type="ARBA" id="ARBA00022989"/>
    </source>
</evidence>
<dbReference type="SMART" id="SM00060">
    <property type="entry name" value="FN3"/>
    <property type="match status" value="9"/>
</dbReference>
<dbReference type="SMART" id="SM00409">
    <property type="entry name" value="IG"/>
    <property type="match status" value="5"/>
</dbReference>
<feature type="domain" description="Fibronectin type-III" evidence="17">
    <location>
        <begin position="1582"/>
        <end position="1693"/>
    </location>
</feature>
<dbReference type="InterPro" id="IPR036116">
    <property type="entry name" value="FN3_sf"/>
</dbReference>
<feature type="domain" description="Fibronectin type-III" evidence="17">
    <location>
        <begin position="527"/>
        <end position="625"/>
    </location>
</feature>
<evidence type="ECO:0000313" key="18">
    <source>
        <dbReference type="EMBL" id="VDM60365.1"/>
    </source>
</evidence>
<keyword evidence="10" id="KW-0472">Membrane</keyword>
<feature type="domain" description="Fibronectin type-III" evidence="17">
    <location>
        <begin position="944"/>
        <end position="1042"/>
    </location>
</feature>
<feature type="domain" description="Fibronectin type-III" evidence="17">
    <location>
        <begin position="1698"/>
        <end position="1803"/>
    </location>
</feature>
<evidence type="ECO:0000256" key="7">
    <source>
        <dbReference type="ARBA" id="ARBA00022801"/>
    </source>
</evidence>
<keyword evidence="19" id="KW-1185">Reference proteome</keyword>
<evidence type="ECO:0000256" key="13">
    <source>
        <dbReference type="ARBA" id="ARBA00023180"/>
    </source>
</evidence>
<dbReference type="InterPro" id="IPR007110">
    <property type="entry name" value="Ig-like_dom"/>
</dbReference>
<dbReference type="STRING" id="334426.A0A3P7JMX6"/>
<dbReference type="PANTHER" id="PTHR13817">
    <property type="entry name" value="TITIN"/>
    <property type="match status" value="1"/>
</dbReference>
<evidence type="ECO:0000256" key="1">
    <source>
        <dbReference type="ARBA" id="ARBA00004167"/>
    </source>
</evidence>
<evidence type="ECO:0000259" key="17">
    <source>
        <dbReference type="PROSITE" id="PS50853"/>
    </source>
</evidence>
<organism evidence="18 19">
    <name type="scientific">Angiostrongylus costaricensis</name>
    <name type="common">Nematode worm</name>
    <dbReference type="NCBI Taxonomy" id="334426"/>
    <lineage>
        <taxon>Eukaryota</taxon>
        <taxon>Metazoa</taxon>
        <taxon>Ecdysozoa</taxon>
        <taxon>Nematoda</taxon>
        <taxon>Chromadorea</taxon>
        <taxon>Rhabditida</taxon>
        <taxon>Rhabditina</taxon>
        <taxon>Rhabditomorpha</taxon>
        <taxon>Strongyloidea</taxon>
        <taxon>Metastrongylidae</taxon>
        <taxon>Angiostrongylus</taxon>
    </lineage>
</organism>
<dbReference type="EMBL" id="UYYA01004201">
    <property type="protein sequence ID" value="VDM60365.1"/>
    <property type="molecule type" value="Genomic_DNA"/>
</dbReference>
<dbReference type="Proteomes" id="UP000267027">
    <property type="component" value="Unassembled WGS sequence"/>
</dbReference>
<feature type="domain" description="Ig-like" evidence="16">
    <location>
        <begin position="430"/>
        <end position="524"/>
    </location>
</feature>
<evidence type="ECO:0000256" key="12">
    <source>
        <dbReference type="ARBA" id="ARBA00023170"/>
    </source>
</evidence>
<feature type="domain" description="Ig-like" evidence="16">
    <location>
        <begin position="1161"/>
        <end position="1240"/>
    </location>
</feature>
<keyword evidence="9" id="KW-1133">Transmembrane helix</keyword>
<dbReference type="InterPro" id="IPR003961">
    <property type="entry name" value="FN3_dom"/>
</dbReference>
<keyword evidence="4" id="KW-0812">Transmembrane</keyword>
<dbReference type="InterPro" id="IPR003598">
    <property type="entry name" value="Ig_sub2"/>
</dbReference>
<evidence type="ECO:0000256" key="3">
    <source>
        <dbReference type="ARBA" id="ARBA00013064"/>
    </source>
</evidence>
<keyword evidence="11" id="KW-1015">Disulfide bond</keyword>
<feature type="domain" description="Fibronectin type-III" evidence="17">
    <location>
        <begin position="341"/>
        <end position="438"/>
    </location>
</feature>
<name>A0A3P7JMX6_ANGCS</name>
<dbReference type="SMART" id="SM00408">
    <property type="entry name" value="IGc2"/>
    <property type="match status" value="5"/>
</dbReference>
<proteinExistence type="inferred from homology"/>
<dbReference type="InterPro" id="IPR050964">
    <property type="entry name" value="Striated_Muscle_Regulatory"/>
</dbReference>
<keyword evidence="13" id="KW-0325">Glycoprotein</keyword>
<keyword evidence="12" id="KW-0675">Receptor</keyword>
<keyword evidence="6" id="KW-0677">Repeat</keyword>
<dbReference type="GO" id="GO:0004725">
    <property type="term" value="F:protein tyrosine phosphatase activity"/>
    <property type="evidence" value="ECO:0007669"/>
    <property type="project" value="UniProtKB-EC"/>
</dbReference>
<accession>A0A3P7JMX6</accession>
<dbReference type="PROSITE" id="PS50853">
    <property type="entry name" value="FN3"/>
    <property type="match status" value="8"/>
</dbReference>
<dbReference type="Pfam" id="PF00047">
    <property type="entry name" value="ig"/>
    <property type="match status" value="1"/>
</dbReference>
<dbReference type="CDD" id="cd00063">
    <property type="entry name" value="FN3"/>
    <property type="match status" value="8"/>
</dbReference>
<evidence type="ECO:0000256" key="11">
    <source>
        <dbReference type="ARBA" id="ARBA00023157"/>
    </source>
</evidence>
<dbReference type="Gene3D" id="2.10.25.10">
    <property type="entry name" value="Laminin"/>
    <property type="match status" value="1"/>
</dbReference>
<dbReference type="InterPro" id="IPR013783">
    <property type="entry name" value="Ig-like_fold"/>
</dbReference>
<evidence type="ECO:0000256" key="14">
    <source>
        <dbReference type="ARBA" id="ARBA00023319"/>
    </source>
</evidence>
<keyword evidence="5" id="KW-0732">Signal</keyword>
<dbReference type="Pfam" id="PF00041">
    <property type="entry name" value="fn3"/>
    <property type="match status" value="6"/>
</dbReference>
<dbReference type="Pfam" id="PF14670">
    <property type="entry name" value="FXa_inhibition"/>
    <property type="match status" value="1"/>
</dbReference>
<keyword evidence="7" id="KW-0378">Hydrolase</keyword>
<evidence type="ECO:0000259" key="16">
    <source>
        <dbReference type="PROSITE" id="PS50835"/>
    </source>
</evidence>
<comment type="similarity">
    <text evidence="2">Belongs to the protein-tyrosine phosphatase family. Receptor class 2A subfamily.</text>
</comment>
<evidence type="ECO:0000256" key="15">
    <source>
        <dbReference type="ARBA" id="ARBA00051722"/>
    </source>
</evidence>
<feature type="domain" description="Fibronectin type-III" evidence="17">
    <location>
        <begin position="1343"/>
        <end position="1451"/>
    </location>
</feature>
<dbReference type="SUPFAM" id="SSF57196">
    <property type="entry name" value="EGF/Laminin"/>
    <property type="match status" value="1"/>
</dbReference>
<keyword evidence="14" id="KW-0393">Immunoglobulin domain</keyword>
<dbReference type="FunFam" id="2.60.40.10:FF:000010">
    <property type="entry name" value="receptor-type tyrosine-protein phosphatase delta isoform X1"/>
    <property type="match status" value="1"/>
</dbReference>
<dbReference type="GO" id="GO:0016020">
    <property type="term" value="C:membrane"/>
    <property type="evidence" value="ECO:0007669"/>
    <property type="project" value="UniProtKB-SubCell"/>
</dbReference>
<feature type="domain" description="Fibronectin type-III" evidence="17">
    <location>
        <begin position="1245"/>
        <end position="1342"/>
    </location>
</feature>
<evidence type="ECO:0000256" key="6">
    <source>
        <dbReference type="ARBA" id="ARBA00022737"/>
    </source>
</evidence>
<dbReference type="InterPro" id="IPR013151">
    <property type="entry name" value="Immunoglobulin_dom"/>
</dbReference>
<dbReference type="PANTHER" id="PTHR13817:SF73">
    <property type="entry name" value="FIBRONECTIN TYPE-III DOMAIN-CONTAINING PROTEIN"/>
    <property type="match status" value="1"/>
</dbReference>
<evidence type="ECO:0000256" key="2">
    <source>
        <dbReference type="ARBA" id="ARBA00010504"/>
    </source>
</evidence>
<evidence type="ECO:0000313" key="19">
    <source>
        <dbReference type="Proteomes" id="UP000267027"/>
    </source>
</evidence>
<comment type="catalytic activity">
    <reaction evidence="15">
        <text>O-phospho-L-tyrosyl-[protein] + H2O = L-tyrosyl-[protein] + phosphate</text>
        <dbReference type="Rhea" id="RHEA:10684"/>
        <dbReference type="Rhea" id="RHEA-COMP:10136"/>
        <dbReference type="Rhea" id="RHEA-COMP:20101"/>
        <dbReference type="ChEBI" id="CHEBI:15377"/>
        <dbReference type="ChEBI" id="CHEBI:43474"/>
        <dbReference type="ChEBI" id="CHEBI:46858"/>
        <dbReference type="ChEBI" id="CHEBI:61978"/>
        <dbReference type="EC" id="3.1.3.48"/>
    </reaction>
</comment>
<evidence type="ECO:0000256" key="10">
    <source>
        <dbReference type="ARBA" id="ARBA00023136"/>
    </source>
</evidence>
<evidence type="ECO:0000256" key="4">
    <source>
        <dbReference type="ARBA" id="ARBA00022692"/>
    </source>
</evidence>
<dbReference type="InterPro" id="IPR036179">
    <property type="entry name" value="Ig-like_dom_sf"/>
</dbReference>
<evidence type="ECO:0000256" key="5">
    <source>
        <dbReference type="ARBA" id="ARBA00022729"/>
    </source>
</evidence>
<dbReference type="SUPFAM" id="SSF49265">
    <property type="entry name" value="Fibronectin type III"/>
    <property type="match status" value="6"/>
</dbReference>
<protein>
    <recommendedName>
        <fullName evidence="3">protein-tyrosine-phosphatase</fullName>
        <ecNumber evidence="3">3.1.3.48</ecNumber>
    </recommendedName>
</protein>
<dbReference type="PROSITE" id="PS50835">
    <property type="entry name" value="IG_LIKE"/>
    <property type="match status" value="7"/>
</dbReference>
<dbReference type="OrthoDB" id="10253954at2759"/>
<comment type="subcellular location">
    <subcellularLocation>
        <location evidence="1">Membrane</location>
        <topology evidence="1">Single-pass membrane protein</topology>
    </subcellularLocation>
</comment>
<feature type="domain" description="Ig-like" evidence="16">
    <location>
        <begin position="629"/>
        <end position="725"/>
    </location>
</feature>
<feature type="domain" description="Ig-like" evidence="16">
    <location>
        <begin position="1497"/>
        <end position="1573"/>
    </location>
</feature>
<feature type="domain" description="Ig-like" evidence="16">
    <location>
        <begin position="238"/>
        <end position="324"/>
    </location>
</feature>
<gene>
    <name evidence="18" type="ORF">ACOC_LOCUS8780</name>
</gene>
<dbReference type="EC" id="3.1.3.48" evidence="3"/>
<dbReference type="Gene3D" id="2.60.40.10">
    <property type="entry name" value="Immunoglobulins"/>
    <property type="match status" value="15"/>
</dbReference>
<sequence length="1916" mass="213137">MKYNGIIHSIIAYTVLYFQASRREICYPRYEELDTSCTDVTDRSTSGLVAPPVIPHATVRAMAFVPPDNLRRLIVQYYRQQGKLIPKNITFSPKTKVAFDLFRSFLFVKYHCDFGYEMIDEVDTLFCHQKSWIHTVPVCRGKGLCEVDNGGCSHSCLSINDVTVECRCPRGMTLDTDQRTCISYITNTKKLDICFLSEPIPKTLCRSLSGCSCSSINDNQYSCTCPKGAKCLLLKGPPKLYVEPVGPYEVSPGGNLNITCSAVAYPFPDIFWRRGDDRVQNMPTRAGTVKNEQVLIIKELFKSAEFTCLANNSEGTVERTVKVTITGILNLLNAQFFVTGPGSAPVLRGALSGRTNIALRWDPPHIINRPMTSYTIYYTNNGNQPIKNWQRLEVKEPNHSVVIENLRPNTQYFIRLRANDQMGPGRLGNPASVTTLKPASRPLVTIEQGDELLVEPMKPFELECNITRADPMPIVTWQHKGRPLNKGERTLFMKMHIGGIIENTVFSCVAENEAGKSTKRINITVTGPTAPERIRYQVDGDKVNLQWEPPRIPNAPMVGFDILYTDNPDLPEDQWMVQHIDNPFDHSATIFDLKEHTPYTFKIRGENRLGKGLLSRPFNATTWVGARPPSVTVMPSGQIVKEPSNDPLTVECEALGVPKPKIIWLWSGQLVEDGKDEFRVYDITPMDANDRSRSKLIAQSTTRTGTATCQAVNAEGSDEKRTEVKILGPGSAPLNIQPTPMHTGFDVAWYPPKRPNGRIKARLITIALIYYTKDPDLPLAEWNSQVVDGSQRNLTVHVDDEDTPYVVKVQAATDDGAGIISEAYEVTTGRKQIPLAVHLEISDPHIDDSITETEVDPAQPIHFRCVAEGRPMPSVSYSWLPINSTESGDVYSTTSTKRILLCQARNLDGTVEDKHFFIVNILFFKMIKNFHSHLYGSISEPGSPPRDIDVIVDPDNRVTLTWQPPKYPNGEITSYNVYLTGDPSKPVSQWQVFEVKDPSNPRLVFKRGELEPENPYYVRIAAVNVAGEGILSDATHFNTVSGGLPENFSRNCNFFLKDTQKNRSYTIYFTPDDGTVDEDYKNWARIEVPSTEDHGTITIDKDQYSIKPNTPYKVRISATNDQSEGPASEPTLFETGSGENTPTCCIKRCLARRINNSETPPLISLDPPMNIVSVEPKGSVSIVCSATGIPQPHIYWILENGERIDGRALHLSNLVKDVSATCRAENKAGKAQEVVQIQVSGPGSPPNEIVLLPMPNQMINVEWTTPDEVNGRIINYIVHYGEVPEGATEPTEWQQATVDGLDVNHQLPQLNPKTNYAIRVQAISDRGPGVLSAPQMIRTLPLAPAQITQPEVNVFDNNSVTIEFAPPIDPDVPGRHIKDFVIQYTSEDPPTDETDWKELRYTDPRDYDNITIVPIDGENFNPDTKYHLRIIPRGEVDGPASETLTFSTGDGGLCGIDCLYFDFAKYLRPELFGKSGSVGKVSQIDYHLLAVIMPSQPVVNVDAPENTIRVPAGTDYTVTCSSTGFPPPEIRWVDREGNQLSDGPHLKLIDVRRTVYAKCLAENRGGIKETEFTVFVAGPGSAPENVLLHADKPVTISVQWDPPLITNGNITKYIVYYTPLDDQDPAHQIGQVQSRPINEWITYHDTPDTNGTRRAELKDFVETDTAYAVVVQAINDDGPGPYSNQYTVRTMSRAREGAPEDLRVEPEGQRSALVTWKEPTTSDVRPIGYEIYYVPGDKSVHADMVLSEWLAALLIAIDDPTKLSHKIQNLLQPDTDYVFKIRAIYPDGPSVFSEPCIMKTLPDGKCSFTSLRRKSTLKVMGLLPCRGNAPYIEVSTGEQGVEGITSIDVLPGSQITVSCNATGLPLPSVKWIRGGTYEIDPSTFFFLENGGPNRKVSKTRGDRVKQADSVLTSVDL</sequence>
<dbReference type="InterPro" id="IPR003599">
    <property type="entry name" value="Ig_sub"/>
</dbReference>
<keyword evidence="8" id="KW-0904">Protein phosphatase</keyword>
<dbReference type="Pfam" id="PF13927">
    <property type="entry name" value="Ig_3"/>
    <property type="match status" value="1"/>
</dbReference>
<reference evidence="18 19" key="1">
    <citation type="submission" date="2018-11" db="EMBL/GenBank/DDBJ databases">
        <authorList>
            <consortium name="Pathogen Informatics"/>
        </authorList>
    </citation>
    <scope>NUCLEOTIDE SEQUENCE [LARGE SCALE GENOMIC DNA]</scope>
    <source>
        <strain evidence="18 19">Costa Rica</strain>
    </source>
</reference>
<evidence type="ECO:0000256" key="8">
    <source>
        <dbReference type="ARBA" id="ARBA00022912"/>
    </source>
</evidence>